<dbReference type="PROSITE" id="PS51063">
    <property type="entry name" value="HTH_CRP_2"/>
    <property type="match status" value="1"/>
</dbReference>
<sequence length="257" mass="28357">MSLMADDILTLALKRLERRLALSAVDRSAFLRMPFYVKQMVPSAYIIREQDLTKTCSILLSGFAFRSKVLGNGGRQILSVNIPGEILDLQHAFLGKADHSIQMLTAGTVAFVAADAVRDIAFAHPAIGRAMWRETLVEGSISREWIANIGRRDARTRVAHLLCEIAVRLHAAGLITGNRYELAMTQEQLGDATGLTPVHVNRTLQKLRADGLITRDKRSITIEDWKALSAVGDFVTDYLHLETEHGPSSILNGGYHA</sequence>
<evidence type="ECO:0000256" key="1">
    <source>
        <dbReference type="ARBA" id="ARBA00023015"/>
    </source>
</evidence>
<dbReference type="InterPro" id="IPR012318">
    <property type="entry name" value="HTH_CRP"/>
</dbReference>
<dbReference type="SUPFAM" id="SSF51206">
    <property type="entry name" value="cAMP-binding domain-like"/>
    <property type="match status" value="1"/>
</dbReference>
<keyword evidence="2" id="KW-0238">DNA-binding</keyword>
<keyword evidence="6" id="KW-1185">Reference proteome</keyword>
<reference evidence="5 6" key="1">
    <citation type="submission" date="2018-04" db="EMBL/GenBank/DDBJ databases">
        <title>Genomic Encyclopedia of Type Strains, Phase III (KMG-III): the genomes of soil and plant-associated and newly described type strains.</title>
        <authorList>
            <person name="Whitman W."/>
        </authorList>
    </citation>
    <scope>NUCLEOTIDE SEQUENCE [LARGE SCALE GENOMIC DNA]</scope>
    <source>
        <strain evidence="5 6">MA101b</strain>
    </source>
</reference>
<dbReference type="InterPro" id="IPR014710">
    <property type="entry name" value="RmlC-like_jellyroll"/>
</dbReference>
<evidence type="ECO:0000313" key="5">
    <source>
        <dbReference type="EMBL" id="PTQ58497.1"/>
    </source>
</evidence>
<protein>
    <submittedName>
        <fullName evidence="5">CRP-like cAMP-binding protein</fullName>
    </submittedName>
</protein>
<feature type="domain" description="HTH crp-type" evidence="4">
    <location>
        <begin position="152"/>
        <end position="226"/>
    </location>
</feature>
<dbReference type="InterPro" id="IPR036390">
    <property type="entry name" value="WH_DNA-bd_sf"/>
</dbReference>
<dbReference type="Pfam" id="PF00027">
    <property type="entry name" value="cNMP_binding"/>
    <property type="match status" value="1"/>
</dbReference>
<dbReference type="Proteomes" id="UP000244189">
    <property type="component" value="Unassembled WGS sequence"/>
</dbReference>
<keyword evidence="1" id="KW-0805">Transcription regulation</keyword>
<evidence type="ECO:0000256" key="3">
    <source>
        <dbReference type="ARBA" id="ARBA00023163"/>
    </source>
</evidence>
<dbReference type="SMART" id="SM00419">
    <property type="entry name" value="HTH_CRP"/>
    <property type="match status" value="1"/>
</dbReference>
<dbReference type="GO" id="GO:0006355">
    <property type="term" value="P:regulation of DNA-templated transcription"/>
    <property type="evidence" value="ECO:0007669"/>
    <property type="project" value="InterPro"/>
</dbReference>
<dbReference type="EMBL" id="QAOG01000008">
    <property type="protein sequence ID" value="PTQ58497.1"/>
    <property type="molecule type" value="Genomic_DNA"/>
</dbReference>
<keyword evidence="3" id="KW-0804">Transcription</keyword>
<evidence type="ECO:0000259" key="4">
    <source>
        <dbReference type="PROSITE" id="PS51063"/>
    </source>
</evidence>
<gene>
    <name evidence="5" type="ORF">C8J26_3798</name>
</gene>
<dbReference type="Pfam" id="PF13545">
    <property type="entry name" value="HTH_Crp_2"/>
    <property type="match status" value="1"/>
</dbReference>
<dbReference type="InterPro" id="IPR036388">
    <property type="entry name" value="WH-like_DNA-bd_sf"/>
</dbReference>
<dbReference type="Gene3D" id="2.60.120.10">
    <property type="entry name" value="Jelly Rolls"/>
    <property type="match status" value="1"/>
</dbReference>
<name>A0A2T5GGQ7_9SPHN</name>
<dbReference type="InterPro" id="IPR018490">
    <property type="entry name" value="cNMP-bd_dom_sf"/>
</dbReference>
<dbReference type="InterPro" id="IPR000595">
    <property type="entry name" value="cNMP-bd_dom"/>
</dbReference>
<dbReference type="Gene3D" id="1.10.10.10">
    <property type="entry name" value="Winged helix-like DNA-binding domain superfamily/Winged helix DNA-binding domain"/>
    <property type="match status" value="1"/>
</dbReference>
<organism evidence="5 6">
    <name type="scientific">Sphingomonas aurantiaca</name>
    <dbReference type="NCBI Taxonomy" id="185949"/>
    <lineage>
        <taxon>Bacteria</taxon>
        <taxon>Pseudomonadati</taxon>
        <taxon>Pseudomonadota</taxon>
        <taxon>Alphaproteobacteria</taxon>
        <taxon>Sphingomonadales</taxon>
        <taxon>Sphingomonadaceae</taxon>
        <taxon>Sphingomonas</taxon>
    </lineage>
</organism>
<comment type="caution">
    <text evidence="5">The sequence shown here is derived from an EMBL/GenBank/DDBJ whole genome shotgun (WGS) entry which is preliminary data.</text>
</comment>
<dbReference type="AlphaFoldDB" id="A0A2T5GGQ7"/>
<accession>A0A2T5GGQ7</accession>
<evidence type="ECO:0000256" key="2">
    <source>
        <dbReference type="ARBA" id="ARBA00023125"/>
    </source>
</evidence>
<proteinExistence type="predicted"/>
<dbReference type="GO" id="GO:0003677">
    <property type="term" value="F:DNA binding"/>
    <property type="evidence" value="ECO:0007669"/>
    <property type="project" value="UniProtKB-KW"/>
</dbReference>
<dbReference type="SUPFAM" id="SSF46785">
    <property type="entry name" value="Winged helix' DNA-binding domain"/>
    <property type="match status" value="1"/>
</dbReference>
<evidence type="ECO:0000313" key="6">
    <source>
        <dbReference type="Proteomes" id="UP000244189"/>
    </source>
</evidence>